<dbReference type="Pfam" id="PF00792">
    <property type="entry name" value="PI3K_C2"/>
    <property type="match status" value="1"/>
</dbReference>
<dbReference type="SUPFAM" id="SSF49562">
    <property type="entry name" value="C2 domain (Calcium/lipid-binding domain, CaLB)"/>
    <property type="match status" value="1"/>
</dbReference>
<evidence type="ECO:0000259" key="3">
    <source>
        <dbReference type="PROSITE" id="PS51547"/>
    </source>
</evidence>
<comment type="similarity">
    <text evidence="1">Belongs to the PI3/PI4-kinase family.</text>
</comment>
<dbReference type="InterPro" id="IPR035892">
    <property type="entry name" value="C2_domain_sf"/>
</dbReference>
<dbReference type="InterPro" id="IPR002420">
    <property type="entry name" value="PI3K-type_C2_dom"/>
</dbReference>
<gene>
    <name evidence="5" type="primary">LOC106810984</name>
</gene>
<dbReference type="PANTHER" id="PTHR10048:SF14">
    <property type="entry name" value="LD28067P"/>
    <property type="match status" value="1"/>
</dbReference>
<sequence>MATLEGTADVALHTSYSEVYLVPLNDRNATSELNGAAAGLSDAAADNEPCQLHRVNVSEQGGSDRINTTGLKQAVKAICTMMHRLETNDITRALQCTRPHVKFRGVLTPGGAVFVFQELTEAAAGDERTAAADTEHVNFTVVNVSRNRMGGSDRINTTGLKQAVKAICTMMHRLETNDITRALQELTEAAAGDERTAAADTEHANFTVVNVSRNSNMIMAVEHLNDALRRLVVMYCAAFKPNFTVIALCEPKGEAKLVTDMLDNLILNVVSAHRLPARWSALYDSYRLSCGIHHGTRRLCPDVWTKATRAAAEFFEKLVFDEWVQYPTLPLCLLPRESRLVLRLYGLRVVPSEGKNEVEKQVRDIIGWTSLDLFDLENELAQGTYLLGMWMDRPVEPVGPRGSNLDQPDSVLLQIDLPEFDDNIRFPEVLQGNLSETREFASLDPPEQHQIEEILDKDILTQCTREERDLLWEKRNYMYGIGGALPRLLRAAHGWDWACLPDIYCMLRYWEVYHPLQPTEALQFLLPQYIDAQVRRTALAWLRGMSSDEVCDYLPQLVQALRFERTEDSALACFLLERSLSSIRVAHHLYW</sequence>
<organism evidence="4 5">
    <name type="scientific">Priapulus caudatus</name>
    <name type="common">Priapulid worm</name>
    <dbReference type="NCBI Taxonomy" id="37621"/>
    <lineage>
        <taxon>Eukaryota</taxon>
        <taxon>Metazoa</taxon>
        <taxon>Ecdysozoa</taxon>
        <taxon>Scalidophora</taxon>
        <taxon>Priapulida</taxon>
        <taxon>Priapulimorpha</taxon>
        <taxon>Priapulimorphida</taxon>
        <taxon>Priapulidae</taxon>
        <taxon>Priapulus</taxon>
    </lineage>
</organism>
<accession>A0ABM1ECQ6</accession>
<reference evidence="5" key="1">
    <citation type="submission" date="2025-08" db="UniProtKB">
        <authorList>
            <consortium name="RefSeq"/>
        </authorList>
    </citation>
    <scope>IDENTIFICATION</scope>
</reference>
<keyword evidence="4" id="KW-1185">Reference proteome</keyword>
<dbReference type="Proteomes" id="UP000695022">
    <property type="component" value="Unplaced"/>
</dbReference>
<dbReference type="InterPro" id="IPR042236">
    <property type="entry name" value="PI3K_accessory_sf"/>
</dbReference>
<dbReference type="InterPro" id="IPR015433">
    <property type="entry name" value="PI3/4_kinase"/>
</dbReference>
<evidence type="ECO:0000313" key="4">
    <source>
        <dbReference type="Proteomes" id="UP000695022"/>
    </source>
</evidence>
<dbReference type="InterPro" id="IPR001263">
    <property type="entry name" value="PI3K_accessory_dom"/>
</dbReference>
<dbReference type="Gene3D" id="1.25.40.70">
    <property type="entry name" value="Phosphatidylinositol 3-kinase, accessory domain (PIK)"/>
    <property type="match status" value="1"/>
</dbReference>
<dbReference type="SMART" id="SM00142">
    <property type="entry name" value="PI3K_C2"/>
    <property type="match status" value="1"/>
</dbReference>
<dbReference type="PANTHER" id="PTHR10048">
    <property type="entry name" value="PHOSPHATIDYLINOSITOL KINASE"/>
    <property type="match status" value="1"/>
</dbReference>
<feature type="domain" description="C2 PI3K-type" evidence="3">
    <location>
        <begin position="261"/>
        <end position="418"/>
    </location>
</feature>
<dbReference type="CDD" id="cd04012">
    <property type="entry name" value="C2A_PI3K_class_II"/>
    <property type="match status" value="1"/>
</dbReference>
<proteinExistence type="inferred from homology"/>
<dbReference type="InterPro" id="IPR016024">
    <property type="entry name" value="ARM-type_fold"/>
</dbReference>
<dbReference type="SUPFAM" id="SSF48371">
    <property type="entry name" value="ARM repeat"/>
    <property type="match status" value="1"/>
</dbReference>
<evidence type="ECO:0000259" key="2">
    <source>
        <dbReference type="PROSITE" id="PS51545"/>
    </source>
</evidence>
<dbReference type="SMART" id="SM00145">
    <property type="entry name" value="PI3Ka"/>
    <property type="match status" value="1"/>
</dbReference>
<dbReference type="PROSITE" id="PS51547">
    <property type="entry name" value="C2_PI3K"/>
    <property type="match status" value="1"/>
</dbReference>
<protein>
    <submittedName>
        <fullName evidence="5">Phosphatidylinositol 4-phosphate 3-kinase C2 domain-containing subunit beta-like</fullName>
    </submittedName>
</protein>
<dbReference type="GeneID" id="106810984"/>
<dbReference type="Gene3D" id="2.60.40.150">
    <property type="entry name" value="C2 domain"/>
    <property type="match status" value="1"/>
</dbReference>
<dbReference type="RefSeq" id="XP_014669977.1">
    <property type="nucleotide sequence ID" value="XM_014814491.1"/>
</dbReference>
<name>A0ABM1ECQ6_PRICU</name>
<feature type="domain" description="PIK helical" evidence="2">
    <location>
        <begin position="437"/>
        <end position="591"/>
    </location>
</feature>
<dbReference type="PROSITE" id="PS51545">
    <property type="entry name" value="PIK_HELICAL"/>
    <property type="match status" value="1"/>
</dbReference>
<dbReference type="Pfam" id="PF00613">
    <property type="entry name" value="PI3Ka"/>
    <property type="match status" value="1"/>
</dbReference>
<evidence type="ECO:0000313" key="5">
    <source>
        <dbReference type="RefSeq" id="XP_014669977.1"/>
    </source>
</evidence>
<evidence type="ECO:0000256" key="1">
    <source>
        <dbReference type="PROSITE-ProRule" id="PRU00880"/>
    </source>
</evidence>